<name>A0AAW4HHQ3_VIBVL</name>
<dbReference type="RefSeq" id="WP_045629254.1">
    <property type="nucleotide sequence ID" value="NZ_JAFKOQ010000045.1"/>
</dbReference>
<dbReference type="EMBL" id="JAFKOQ010000045">
    <property type="protein sequence ID" value="MBN8124559.1"/>
    <property type="molecule type" value="Genomic_DNA"/>
</dbReference>
<reference evidence="1" key="1">
    <citation type="submission" date="2021-03" db="EMBL/GenBank/DDBJ databases">
        <title>Study of the foodborne Vibrio vulnificus isolates from China.</title>
        <authorList>
            <person name="Zheng Z."/>
            <person name="Ye L."/>
        </authorList>
    </citation>
    <scope>NUCLEOTIDE SEQUENCE</scope>
    <source>
        <strain evidence="1">Vv1582</strain>
    </source>
</reference>
<gene>
    <name evidence="1" type="ORF">J0J18_22870</name>
</gene>
<evidence type="ECO:0008006" key="3">
    <source>
        <dbReference type="Google" id="ProtNLM"/>
    </source>
</evidence>
<sequence length="183" mass="20348">MTATNYAKDFYEIPESLKNNSSLKRKALDLVQSEPIAGKVTTGGSRLDDFREILIDFFDLKIDLNAAIAETKNKLPRQQSMFSGDNRVFASGWAERLVRTQVSRFYNQAVLESIIESGSDDCFVEHSLNEQASSNCSKQLAGTTHSAKVMLDRLKSSYGGGAWGKELKLPDHPHCTHTFSPVD</sequence>
<proteinExistence type="predicted"/>
<evidence type="ECO:0000313" key="1">
    <source>
        <dbReference type="EMBL" id="MBN8124559.1"/>
    </source>
</evidence>
<organism evidence="1 2">
    <name type="scientific">Vibrio vulnificus</name>
    <dbReference type="NCBI Taxonomy" id="672"/>
    <lineage>
        <taxon>Bacteria</taxon>
        <taxon>Pseudomonadati</taxon>
        <taxon>Pseudomonadota</taxon>
        <taxon>Gammaproteobacteria</taxon>
        <taxon>Vibrionales</taxon>
        <taxon>Vibrionaceae</taxon>
        <taxon>Vibrio</taxon>
    </lineage>
</organism>
<protein>
    <recommendedName>
        <fullName evidence="3">Phage head morphogenesis domain-containing protein</fullName>
    </recommendedName>
</protein>
<evidence type="ECO:0000313" key="2">
    <source>
        <dbReference type="Proteomes" id="UP000664056"/>
    </source>
</evidence>
<dbReference type="Proteomes" id="UP000664056">
    <property type="component" value="Unassembled WGS sequence"/>
</dbReference>
<dbReference type="AlphaFoldDB" id="A0AAW4HHQ3"/>
<comment type="caution">
    <text evidence="1">The sequence shown here is derived from an EMBL/GenBank/DDBJ whole genome shotgun (WGS) entry which is preliminary data.</text>
</comment>
<accession>A0AAW4HHQ3</accession>